<keyword evidence="9" id="KW-1185">Reference proteome</keyword>
<feature type="region of interest" description="Disordered" evidence="6">
    <location>
        <begin position="113"/>
        <end position="197"/>
    </location>
</feature>
<feature type="domain" description="Zn(2)-C6 fungal-type" evidence="7">
    <location>
        <begin position="49"/>
        <end position="77"/>
    </location>
</feature>
<evidence type="ECO:0000259" key="7">
    <source>
        <dbReference type="PROSITE" id="PS50048"/>
    </source>
</evidence>
<dbReference type="PROSITE" id="PS00463">
    <property type="entry name" value="ZN2_CY6_FUNGAL_1"/>
    <property type="match status" value="1"/>
</dbReference>
<evidence type="ECO:0000313" key="8">
    <source>
        <dbReference type="EMBL" id="OQE24424.1"/>
    </source>
</evidence>
<gene>
    <name evidence="8" type="ORF">PENSTE_c007G00005</name>
</gene>
<keyword evidence="3" id="KW-0238">DNA-binding</keyword>
<dbReference type="STRING" id="303698.A0A1V6TEG7"/>
<dbReference type="PANTHER" id="PTHR37534:SF26">
    <property type="entry name" value="TRANSCRIPTION FACTOR, PUTATIVE-RELATED"/>
    <property type="match status" value="1"/>
</dbReference>
<dbReference type="InterPro" id="IPR036864">
    <property type="entry name" value="Zn2-C6_fun-type_DNA-bd_sf"/>
</dbReference>
<evidence type="ECO:0000256" key="4">
    <source>
        <dbReference type="ARBA" id="ARBA00023163"/>
    </source>
</evidence>
<dbReference type="GO" id="GO:0045944">
    <property type="term" value="P:positive regulation of transcription by RNA polymerase II"/>
    <property type="evidence" value="ECO:0007669"/>
    <property type="project" value="TreeGrafter"/>
</dbReference>
<dbReference type="SUPFAM" id="SSF57701">
    <property type="entry name" value="Zn2/Cys6 DNA-binding domain"/>
    <property type="match status" value="1"/>
</dbReference>
<dbReference type="GO" id="GO:0000976">
    <property type="term" value="F:transcription cis-regulatory region binding"/>
    <property type="evidence" value="ECO:0007669"/>
    <property type="project" value="TreeGrafter"/>
</dbReference>
<evidence type="ECO:0000256" key="6">
    <source>
        <dbReference type="SAM" id="MobiDB-lite"/>
    </source>
</evidence>
<dbReference type="Gene3D" id="4.10.240.10">
    <property type="entry name" value="Zn(2)-C6 fungal-type DNA-binding domain"/>
    <property type="match status" value="1"/>
</dbReference>
<organism evidence="8 9">
    <name type="scientific">Penicillium steckii</name>
    <dbReference type="NCBI Taxonomy" id="303698"/>
    <lineage>
        <taxon>Eukaryota</taxon>
        <taxon>Fungi</taxon>
        <taxon>Dikarya</taxon>
        <taxon>Ascomycota</taxon>
        <taxon>Pezizomycotina</taxon>
        <taxon>Eurotiomycetes</taxon>
        <taxon>Eurotiomycetidae</taxon>
        <taxon>Eurotiales</taxon>
        <taxon>Aspergillaceae</taxon>
        <taxon>Penicillium</taxon>
    </lineage>
</organism>
<dbReference type="Proteomes" id="UP000191285">
    <property type="component" value="Unassembled WGS sequence"/>
</dbReference>
<keyword evidence="4" id="KW-0804">Transcription</keyword>
<evidence type="ECO:0000256" key="1">
    <source>
        <dbReference type="ARBA" id="ARBA00004123"/>
    </source>
</evidence>
<comment type="subcellular location">
    <subcellularLocation>
        <location evidence="1">Nucleus</location>
    </subcellularLocation>
</comment>
<dbReference type="OrthoDB" id="5213892at2759"/>
<dbReference type="AlphaFoldDB" id="A0A1V6TEG7"/>
<protein>
    <recommendedName>
        <fullName evidence="7">Zn(2)-C6 fungal-type domain-containing protein</fullName>
    </recommendedName>
</protein>
<accession>A0A1V6TEG7</accession>
<name>A0A1V6TEG7_9EURO</name>
<evidence type="ECO:0000313" key="9">
    <source>
        <dbReference type="Proteomes" id="UP000191285"/>
    </source>
</evidence>
<dbReference type="GO" id="GO:0005634">
    <property type="term" value="C:nucleus"/>
    <property type="evidence" value="ECO:0007669"/>
    <property type="project" value="UniProtKB-SubCell"/>
</dbReference>
<dbReference type="Pfam" id="PF00172">
    <property type="entry name" value="Zn_clus"/>
    <property type="match status" value="1"/>
</dbReference>
<feature type="compositionally biased region" description="Polar residues" evidence="6">
    <location>
        <begin position="163"/>
        <end position="176"/>
    </location>
</feature>
<dbReference type="InterPro" id="IPR021858">
    <property type="entry name" value="Fun_TF"/>
</dbReference>
<evidence type="ECO:0000256" key="5">
    <source>
        <dbReference type="ARBA" id="ARBA00023242"/>
    </source>
</evidence>
<proteinExistence type="predicted"/>
<dbReference type="Pfam" id="PF11951">
    <property type="entry name" value="Fungal_trans_2"/>
    <property type="match status" value="1"/>
</dbReference>
<reference evidence="9" key="1">
    <citation type="journal article" date="2017" name="Nat. Microbiol.">
        <title>Global analysis of biosynthetic gene clusters reveals vast potential of secondary metabolite production in Penicillium species.</title>
        <authorList>
            <person name="Nielsen J.C."/>
            <person name="Grijseels S."/>
            <person name="Prigent S."/>
            <person name="Ji B."/>
            <person name="Dainat J."/>
            <person name="Nielsen K.F."/>
            <person name="Frisvad J.C."/>
            <person name="Workman M."/>
            <person name="Nielsen J."/>
        </authorList>
    </citation>
    <scope>NUCLEOTIDE SEQUENCE [LARGE SCALE GENOMIC DNA]</scope>
    <source>
        <strain evidence="9">IBT 24891</strain>
    </source>
</reference>
<dbReference type="GO" id="GO:0000981">
    <property type="term" value="F:DNA-binding transcription factor activity, RNA polymerase II-specific"/>
    <property type="evidence" value="ECO:0007669"/>
    <property type="project" value="InterPro"/>
</dbReference>
<dbReference type="InterPro" id="IPR001138">
    <property type="entry name" value="Zn2Cys6_DnaBD"/>
</dbReference>
<feature type="compositionally biased region" description="Low complexity" evidence="6">
    <location>
        <begin position="147"/>
        <end position="158"/>
    </location>
</feature>
<keyword evidence="5" id="KW-0539">Nucleus</keyword>
<dbReference type="PANTHER" id="PTHR37534">
    <property type="entry name" value="TRANSCRIPTIONAL ACTIVATOR PROTEIN UGA3"/>
    <property type="match status" value="1"/>
</dbReference>
<dbReference type="GO" id="GO:0008270">
    <property type="term" value="F:zinc ion binding"/>
    <property type="evidence" value="ECO:0007669"/>
    <property type="project" value="InterPro"/>
</dbReference>
<feature type="region of interest" description="Disordered" evidence="6">
    <location>
        <begin position="13"/>
        <end position="35"/>
    </location>
</feature>
<sequence length="603" mass="68041">MLTSAERFELPNLNSHLHCSKKPPPLSGDPHSASNQPYEHLIMPLVSPGCWTCRVRHRRCDLEAPMCKECTDRHVHCHGYGPKPAWMDGGPEEQKEKARIKAAIKENFRRVKKIQGRARRRASDLSRSLSETPTSTREELSTTVITPRSPSYSSLPPREATESEQNFEPENNINNRPQEDSIGDNVEASPTPLESNANIDPQEAWLLMHYLDRVFPWQFPYFDSHSRLGNRGWLFSLLIKRGPLYHAALSLSSLLQSAMVGTEEEFQRKHRALDHHSRALGELCDMMSEKGDRLREDHAELAEFLTCSFMLISFEVFSGAEHDWLMHLDAATSVMNLLSAESIFNPTLHDHNNHPSPLIENLQLIKGGVKDGLEFLLVTVIWFDLFACLPTGRAPQLPYHRWLQIPGLNTADLMGCQNWVMAVIGDIANFALWKESQIKDGALSIRELANRGQEIERHLESGIQNLDMARSQHTDVEPMSNWVTRLFALAALVLLHSTVSGSLPALPEIQSAVARSMIALQNKPWTYSLTGSVWALCVIGCMAQSHARSFFENLMLGMVRESGRIGNIATGWKIIQKCWQLQEKGLADSRSTMHEMGIWAILI</sequence>
<feature type="compositionally biased region" description="Polar residues" evidence="6">
    <location>
        <begin position="131"/>
        <end position="146"/>
    </location>
</feature>
<dbReference type="CDD" id="cd00067">
    <property type="entry name" value="GAL4"/>
    <property type="match status" value="1"/>
</dbReference>
<dbReference type="PROSITE" id="PS50048">
    <property type="entry name" value="ZN2_CY6_FUNGAL_2"/>
    <property type="match status" value="1"/>
</dbReference>
<dbReference type="EMBL" id="MLKD01000007">
    <property type="protein sequence ID" value="OQE24424.1"/>
    <property type="molecule type" value="Genomic_DNA"/>
</dbReference>
<dbReference type="SMART" id="SM00066">
    <property type="entry name" value="GAL4"/>
    <property type="match status" value="1"/>
</dbReference>
<evidence type="ECO:0000256" key="3">
    <source>
        <dbReference type="ARBA" id="ARBA00023125"/>
    </source>
</evidence>
<evidence type="ECO:0000256" key="2">
    <source>
        <dbReference type="ARBA" id="ARBA00023015"/>
    </source>
</evidence>
<comment type="caution">
    <text evidence="8">The sequence shown here is derived from an EMBL/GenBank/DDBJ whole genome shotgun (WGS) entry which is preliminary data.</text>
</comment>
<keyword evidence="2" id="KW-0805">Transcription regulation</keyword>